<dbReference type="Gene3D" id="3.30.420.10">
    <property type="entry name" value="Ribonuclease H-like superfamily/Ribonuclease H"/>
    <property type="match status" value="1"/>
</dbReference>
<dbReference type="SUPFAM" id="SSF53098">
    <property type="entry name" value="Ribonuclease H-like"/>
    <property type="match status" value="1"/>
</dbReference>
<dbReference type="Proteomes" id="UP001454036">
    <property type="component" value="Unassembled WGS sequence"/>
</dbReference>
<dbReference type="InterPro" id="IPR057670">
    <property type="entry name" value="SH3_retrovirus"/>
</dbReference>
<proteinExistence type="predicted"/>
<dbReference type="InterPro" id="IPR036397">
    <property type="entry name" value="RNaseH_sf"/>
</dbReference>
<keyword evidence="3" id="KW-1185">Reference proteome</keyword>
<dbReference type="GO" id="GO:0003676">
    <property type="term" value="F:nucleic acid binding"/>
    <property type="evidence" value="ECO:0007669"/>
    <property type="project" value="InterPro"/>
</dbReference>
<name>A0AAV3QIP6_LITER</name>
<dbReference type="Pfam" id="PF25597">
    <property type="entry name" value="SH3_retrovirus"/>
    <property type="match status" value="1"/>
</dbReference>
<sequence length="188" mass="21610">MSQNFQDFLRFKVLVHEKSCAYTPQQNGIVERTRALMFQYHLPKSFWGDAVLTSTYLINRLPSHILDWKSPYEMLNKEAPDISHLRVFGCLVFFTNIVPHKEKFAPRAFPAIFLGYPPSQKAYKLFDIVNHKVIISRDVVFYEHLFPYKIGDQGNVSTPNTINAPDHDHIGFEPGLIDLGKDESALLA</sequence>
<evidence type="ECO:0000259" key="1">
    <source>
        <dbReference type="Pfam" id="PF25597"/>
    </source>
</evidence>
<gene>
    <name evidence="2" type="ORF">LIER_18896</name>
</gene>
<dbReference type="InterPro" id="IPR012337">
    <property type="entry name" value="RNaseH-like_sf"/>
</dbReference>
<comment type="caution">
    <text evidence="2">The sequence shown here is derived from an EMBL/GenBank/DDBJ whole genome shotgun (WGS) entry which is preliminary data.</text>
</comment>
<feature type="domain" description="Retroviral polymerase SH3-like" evidence="1">
    <location>
        <begin position="90"/>
        <end position="150"/>
    </location>
</feature>
<dbReference type="InterPro" id="IPR039537">
    <property type="entry name" value="Retrotran_Ty1/copia-like"/>
</dbReference>
<reference evidence="2 3" key="1">
    <citation type="submission" date="2024-01" db="EMBL/GenBank/DDBJ databases">
        <title>The complete chloroplast genome sequence of Lithospermum erythrorhizon: insights into the phylogenetic relationship among Boraginaceae species and the maternal lineages of purple gromwells.</title>
        <authorList>
            <person name="Okada T."/>
            <person name="Watanabe K."/>
        </authorList>
    </citation>
    <scope>NUCLEOTIDE SEQUENCE [LARGE SCALE GENOMIC DNA]</scope>
</reference>
<dbReference type="PANTHER" id="PTHR42648">
    <property type="entry name" value="TRANSPOSASE, PUTATIVE-RELATED"/>
    <property type="match status" value="1"/>
</dbReference>
<evidence type="ECO:0000313" key="2">
    <source>
        <dbReference type="EMBL" id="GAA0162902.1"/>
    </source>
</evidence>
<dbReference type="PANTHER" id="PTHR42648:SF31">
    <property type="entry name" value="RNA-DIRECTED DNA POLYMERASE"/>
    <property type="match status" value="1"/>
</dbReference>
<dbReference type="EMBL" id="BAABME010004590">
    <property type="protein sequence ID" value="GAA0162902.1"/>
    <property type="molecule type" value="Genomic_DNA"/>
</dbReference>
<dbReference type="AlphaFoldDB" id="A0AAV3QIP6"/>
<organism evidence="2 3">
    <name type="scientific">Lithospermum erythrorhizon</name>
    <name type="common">Purple gromwell</name>
    <name type="synonym">Lithospermum officinale var. erythrorhizon</name>
    <dbReference type="NCBI Taxonomy" id="34254"/>
    <lineage>
        <taxon>Eukaryota</taxon>
        <taxon>Viridiplantae</taxon>
        <taxon>Streptophyta</taxon>
        <taxon>Embryophyta</taxon>
        <taxon>Tracheophyta</taxon>
        <taxon>Spermatophyta</taxon>
        <taxon>Magnoliopsida</taxon>
        <taxon>eudicotyledons</taxon>
        <taxon>Gunneridae</taxon>
        <taxon>Pentapetalae</taxon>
        <taxon>asterids</taxon>
        <taxon>lamiids</taxon>
        <taxon>Boraginales</taxon>
        <taxon>Boraginaceae</taxon>
        <taxon>Boraginoideae</taxon>
        <taxon>Lithospermeae</taxon>
        <taxon>Lithospermum</taxon>
    </lineage>
</organism>
<evidence type="ECO:0000313" key="3">
    <source>
        <dbReference type="Proteomes" id="UP001454036"/>
    </source>
</evidence>
<accession>A0AAV3QIP6</accession>
<protein>
    <recommendedName>
        <fullName evidence="1">Retroviral polymerase SH3-like domain-containing protein</fullName>
    </recommendedName>
</protein>